<evidence type="ECO:0000256" key="2">
    <source>
        <dbReference type="ARBA" id="ARBA00022475"/>
    </source>
</evidence>
<gene>
    <name evidence="9" type="ORF">C5689_06880</name>
</gene>
<protein>
    <submittedName>
        <fullName evidence="9">FUSC family protein</fullName>
    </submittedName>
</protein>
<comment type="similarity">
    <text evidence="6">Belongs to the YccS/YhfK family.</text>
</comment>
<dbReference type="EMBL" id="PUIV01000006">
    <property type="protein sequence ID" value="PWB94773.1"/>
    <property type="molecule type" value="Genomic_DNA"/>
</dbReference>
<evidence type="ECO:0000313" key="10">
    <source>
        <dbReference type="Proteomes" id="UP000245137"/>
    </source>
</evidence>
<dbReference type="Pfam" id="PF13515">
    <property type="entry name" value="FUSC_2"/>
    <property type="match status" value="1"/>
</dbReference>
<evidence type="ECO:0000256" key="5">
    <source>
        <dbReference type="ARBA" id="ARBA00023136"/>
    </source>
</evidence>
<dbReference type="PANTHER" id="PTHR30509:SF9">
    <property type="entry name" value="MULTIDRUG RESISTANCE PROTEIN MDTO"/>
    <property type="match status" value="1"/>
</dbReference>
<keyword evidence="5 7" id="KW-0472">Membrane</keyword>
<comment type="caution">
    <text evidence="9">The sequence shown here is derived from an EMBL/GenBank/DDBJ whole genome shotgun (WGS) entry which is preliminary data.</text>
</comment>
<accession>A0A2U1ST56</accession>
<dbReference type="AlphaFoldDB" id="A0A2U1ST56"/>
<evidence type="ECO:0000256" key="1">
    <source>
        <dbReference type="ARBA" id="ARBA00004651"/>
    </source>
</evidence>
<comment type="subcellular location">
    <subcellularLocation>
        <location evidence="1">Cell membrane</location>
        <topology evidence="1">Multi-pass membrane protein</topology>
    </subcellularLocation>
</comment>
<proteinExistence type="inferred from homology"/>
<feature type="transmembrane region" description="Helical" evidence="7">
    <location>
        <begin position="113"/>
        <end position="133"/>
    </location>
</feature>
<feature type="transmembrane region" description="Helical" evidence="7">
    <location>
        <begin position="139"/>
        <end position="157"/>
    </location>
</feature>
<sequence>MEIGPLSRYRAQLALGARITIAAVATLGIGHLLGTPMILWAVLTAVILTQMSVGRSVKATIDYSFGTLGGAIYAGLVSNYVPGAHELALLLLLGLAIAPLALLSALTPRFSVAPATGVIVVLAPTITHVTAFHSAYDRVLEVALGGAVALFVSHLVFPARARILALEAGADMLDLMARALPVLFSGFARPQDPESIRDLQRGVGDAFARLDKMEQEARHERIAFLDAEPDLAPLLRALLRMRHDLVMIGRAAVTPLPDALRLRLEAPLAAITETAAAHLHDCGAALTAAGAPNVSASLEAAFDAYSGEIATLREEGILRSLPVERVEHVFALGFALEQWRGDLEELDRRIAERAR</sequence>
<feature type="transmembrane region" description="Helical" evidence="7">
    <location>
        <begin position="60"/>
        <end position="81"/>
    </location>
</feature>
<dbReference type="RefSeq" id="WP_108916526.1">
    <property type="nucleotide sequence ID" value="NZ_BGJY01000015.1"/>
</dbReference>
<dbReference type="OrthoDB" id="7254882at2"/>
<evidence type="ECO:0000256" key="7">
    <source>
        <dbReference type="SAM" id="Phobius"/>
    </source>
</evidence>
<evidence type="ECO:0000256" key="6">
    <source>
        <dbReference type="ARBA" id="ARBA00043993"/>
    </source>
</evidence>
<reference evidence="9 10" key="1">
    <citation type="journal article" date="2018" name="Appl. Microbiol. Biotechnol.">
        <title>Co-cultivation of the strictly anaerobic methanogen Methanosarcina barkeri with aerobic methanotrophs in an oxygen-limited membrane bioreactor.</title>
        <authorList>
            <person name="In 't Zandt M.H."/>
            <person name="van den Bosch T.J.M."/>
            <person name="Rijkers R."/>
            <person name="van Kessel M.A.H.J."/>
            <person name="Jetten M.S.M."/>
            <person name="Welte C.U."/>
        </authorList>
    </citation>
    <scope>NUCLEOTIDE SEQUENCE [LARGE SCALE GENOMIC DNA]</scope>
    <source>
        <strain evidence="9 10">DSM 17706</strain>
    </source>
</reference>
<dbReference type="InterPro" id="IPR049453">
    <property type="entry name" value="Memb_transporter_dom"/>
</dbReference>
<dbReference type="GO" id="GO:0005886">
    <property type="term" value="C:plasma membrane"/>
    <property type="evidence" value="ECO:0007669"/>
    <property type="project" value="UniProtKB-SubCell"/>
</dbReference>
<organism evidence="9 10">
    <name type="scientific">Methylosinus sporium</name>
    <dbReference type="NCBI Taxonomy" id="428"/>
    <lineage>
        <taxon>Bacteria</taxon>
        <taxon>Pseudomonadati</taxon>
        <taxon>Pseudomonadota</taxon>
        <taxon>Alphaproteobacteria</taxon>
        <taxon>Hyphomicrobiales</taxon>
        <taxon>Methylocystaceae</taxon>
        <taxon>Methylosinus</taxon>
    </lineage>
</organism>
<keyword evidence="2" id="KW-1003">Cell membrane</keyword>
<feature type="transmembrane region" description="Helical" evidence="7">
    <location>
        <begin position="20"/>
        <end position="48"/>
    </location>
</feature>
<feature type="domain" description="Integral membrane bound transporter" evidence="8">
    <location>
        <begin position="28"/>
        <end position="152"/>
    </location>
</feature>
<name>A0A2U1ST56_METSR</name>
<evidence type="ECO:0000313" key="9">
    <source>
        <dbReference type="EMBL" id="PWB94773.1"/>
    </source>
</evidence>
<dbReference type="PANTHER" id="PTHR30509">
    <property type="entry name" value="P-HYDROXYBENZOIC ACID EFFLUX PUMP SUBUNIT-RELATED"/>
    <property type="match status" value="1"/>
</dbReference>
<evidence type="ECO:0000256" key="4">
    <source>
        <dbReference type="ARBA" id="ARBA00022989"/>
    </source>
</evidence>
<evidence type="ECO:0000259" key="8">
    <source>
        <dbReference type="Pfam" id="PF13515"/>
    </source>
</evidence>
<keyword evidence="4 7" id="KW-1133">Transmembrane helix</keyword>
<keyword evidence="3 7" id="KW-0812">Transmembrane</keyword>
<evidence type="ECO:0000256" key="3">
    <source>
        <dbReference type="ARBA" id="ARBA00022692"/>
    </source>
</evidence>
<dbReference type="Proteomes" id="UP000245137">
    <property type="component" value="Unassembled WGS sequence"/>
</dbReference>
<feature type="transmembrane region" description="Helical" evidence="7">
    <location>
        <begin position="87"/>
        <end position="106"/>
    </location>
</feature>
<keyword evidence="10" id="KW-1185">Reference proteome</keyword>